<feature type="compositionally biased region" description="Basic and acidic residues" evidence="1">
    <location>
        <begin position="236"/>
        <end position="253"/>
    </location>
</feature>
<feature type="compositionally biased region" description="Low complexity" evidence="1">
    <location>
        <begin position="22"/>
        <end position="31"/>
    </location>
</feature>
<keyword evidence="3" id="KW-1185">Reference proteome</keyword>
<feature type="compositionally biased region" description="Basic and acidic residues" evidence="1">
    <location>
        <begin position="1"/>
        <end position="13"/>
    </location>
</feature>
<feature type="region of interest" description="Disordered" evidence="1">
    <location>
        <begin position="234"/>
        <end position="312"/>
    </location>
</feature>
<dbReference type="AlphaFoldDB" id="A0A168NMV4"/>
<feature type="region of interest" description="Disordered" evidence="1">
    <location>
        <begin position="1"/>
        <end position="39"/>
    </location>
</feature>
<evidence type="ECO:0000313" key="2">
    <source>
        <dbReference type="EMBL" id="SAM00857.1"/>
    </source>
</evidence>
<organism evidence="2">
    <name type="scientific">Absidia glauca</name>
    <name type="common">Pin mould</name>
    <dbReference type="NCBI Taxonomy" id="4829"/>
    <lineage>
        <taxon>Eukaryota</taxon>
        <taxon>Fungi</taxon>
        <taxon>Fungi incertae sedis</taxon>
        <taxon>Mucoromycota</taxon>
        <taxon>Mucoromycotina</taxon>
        <taxon>Mucoromycetes</taxon>
        <taxon>Mucorales</taxon>
        <taxon>Cunninghamellaceae</taxon>
        <taxon>Absidia</taxon>
    </lineage>
</organism>
<feature type="region of interest" description="Disordered" evidence="1">
    <location>
        <begin position="197"/>
        <end position="220"/>
    </location>
</feature>
<name>A0A168NMV4_ABSGL</name>
<feature type="compositionally biased region" description="Polar residues" evidence="1">
    <location>
        <begin position="455"/>
        <end position="467"/>
    </location>
</feature>
<evidence type="ECO:0000313" key="3">
    <source>
        <dbReference type="Proteomes" id="UP000078561"/>
    </source>
</evidence>
<gene>
    <name evidence="2" type="primary">ABSGL_06583.1 scaffold 8461</name>
</gene>
<dbReference type="EMBL" id="LT553433">
    <property type="protein sequence ID" value="SAM00857.1"/>
    <property type="molecule type" value="Genomic_DNA"/>
</dbReference>
<evidence type="ECO:0000256" key="1">
    <source>
        <dbReference type="SAM" id="MobiDB-lite"/>
    </source>
</evidence>
<feature type="compositionally biased region" description="Polar residues" evidence="1">
    <location>
        <begin position="545"/>
        <end position="557"/>
    </location>
</feature>
<dbReference type="InParanoid" id="A0A168NMV4"/>
<feature type="region of interest" description="Disordered" evidence="1">
    <location>
        <begin position="363"/>
        <end position="471"/>
    </location>
</feature>
<feature type="compositionally biased region" description="Low complexity" evidence="1">
    <location>
        <begin position="395"/>
        <end position="411"/>
    </location>
</feature>
<dbReference type="Proteomes" id="UP000078561">
    <property type="component" value="Unassembled WGS sequence"/>
</dbReference>
<feature type="compositionally biased region" description="Basic and acidic residues" evidence="1">
    <location>
        <begin position="421"/>
        <end position="430"/>
    </location>
</feature>
<proteinExistence type="predicted"/>
<feature type="compositionally biased region" description="Polar residues" evidence="1">
    <location>
        <begin position="155"/>
        <end position="165"/>
    </location>
</feature>
<protein>
    <submittedName>
        <fullName evidence="2">Uncharacterized protein</fullName>
    </submittedName>
</protein>
<feature type="compositionally biased region" description="Polar residues" evidence="1">
    <location>
        <begin position="205"/>
        <end position="218"/>
    </location>
</feature>
<feature type="region of interest" description="Disordered" evidence="1">
    <location>
        <begin position="149"/>
        <end position="169"/>
    </location>
</feature>
<dbReference type="OrthoDB" id="2372567at2759"/>
<feature type="region of interest" description="Disordered" evidence="1">
    <location>
        <begin position="528"/>
        <end position="557"/>
    </location>
</feature>
<sequence length="557" mass="62163">MGKLAIPDRRHTLTAEPCTMASSTSLTPSTSQLAEGSQPTTIITKSSFPEIEPVSKARRSPVPHSSIPLQLQIHQVTEPFVSPLTETNLNYHKSNHSSSREAKCRLVESFIKDQRMLLEQEQYLQRKTLIEIRSMIPLDTTSTEEELVRDDVQQQHRLSTSSTDFSTRRQRRYSSLTHSWLSNNEDNERSIWTGAVTSDEEDQHSTTQLDDNNKSTRTLSKRQWPKIFARWIGLGNDKKTGNNSRDENDRLEASTETAEPTVAVESTMEPTVAPAAPEAPREEEADSTQDTNQQQQSGIQRQTRKPARHVSWSVGTSYEEYKRQKAAMIEQGLYGLSNANIARALGGSQRGSKAPLLFQTDLTTTSSSRPDNPPLSTPTPSPHSQSTKEKDSGVSLVQQTLSSTRSLLRPRLSLRRRKVNHHVDSNDDAHQPSSTANGDRNTDLGPDGGTEEHASNATPATHRNLSASERRRSAHIMDRYSPQLSVLEEEEDLTTLMGPTLVAFRYPKMVRMKDLRDAAIHILSASEGEGDTNGKHKEPLDTTGYHHSTSTIKYNQG</sequence>
<feature type="compositionally biased region" description="Pro residues" evidence="1">
    <location>
        <begin position="371"/>
        <end position="381"/>
    </location>
</feature>
<feature type="compositionally biased region" description="Low complexity" evidence="1">
    <location>
        <begin position="269"/>
        <end position="278"/>
    </location>
</feature>
<reference evidence="2" key="1">
    <citation type="submission" date="2016-04" db="EMBL/GenBank/DDBJ databases">
        <authorList>
            <person name="Evans L.H."/>
            <person name="Alamgir A."/>
            <person name="Owens N."/>
            <person name="Weber N.D."/>
            <person name="Virtaneva K."/>
            <person name="Barbian K."/>
            <person name="Babar A."/>
            <person name="Rosenke K."/>
        </authorList>
    </citation>
    <scope>NUCLEOTIDE SEQUENCE [LARGE SCALE GENOMIC DNA]</scope>
    <source>
        <strain evidence="2">CBS 101.48</strain>
    </source>
</reference>
<accession>A0A168NMV4</accession>
<feature type="compositionally biased region" description="Low complexity" evidence="1">
    <location>
        <begin position="288"/>
        <end position="301"/>
    </location>
</feature>